<evidence type="ECO:0000313" key="3">
    <source>
        <dbReference type="Proteomes" id="UP001501074"/>
    </source>
</evidence>
<dbReference type="RefSeq" id="WP_231485626.1">
    <property type="nucleotide sequence ID" value="NZ_BAAAZO010000012.1"/>
</dbReference>
<dbReference type="SUPFAM" id="SSF56281">
    <property type="entry name" value="Metallo-hydrolase/oxidoreductase"/>
    <property type="match status" value="1"/>
</dbReference>
<accession>A0ABP7AIC4</accession>
<protein>
    <submittedName>
        <fullName evidence="2">MBL fold metallo-hydrolase</fullName>
    </submittedName>
</protein>
<gene>
    <name evidence="2" type="ORF">GCM10022223_59560</name>
</gene>
<dbReference type="InterPro" id="IPR050114">
    <property type="entry name" value="UPF0173_UPF0282_UlaG_hydrolase"/>
</dbReference>
<reference evidence="3" key="1">
    <citation type="journal article" date="2019" name="Int. J. Syst. Evol. Microbiol.">
        <title>The Global Catalogue of Microorganisms (GCM) 10K type strain sequencing project: providing services to taxonomists for standard genome sequencing and annotation.</title>
        <authorList>
            <consortium name="The Broad Institute Genomics Platform"/>
            <consortium name="The Broad Institute Genome Sequencing Center for Infectious Disease"/>
            <person name="Wu L."/>
            <person name="Ma J."/>
        </authorList>
    </citation>
    <scope>NUCLEOTIDE SEQUENCE [LARGE SCALE GENOMIC DNA]</scope>
    <source>
        <strain evidence="3">JCM 16902</strain>
    </source>
</reference>
<evidence type="ECO:0000313" key="2">
    <source>
        <dbReference type="EMBL" id="GAA3633348.1"/>
    </source>
</evidence>
<dbReference type="PANTHER" id="PTHR43546:SF3">
    <property type="entry name" value="UPF0173 METAL-DEPENDENT HYDROLASE MJ1163"/>
    <property type="match status" value="1"/>
</dbReference>
<proteinExistence type="predicted"/>
<dbReference type="InterPro" id="IPR001279">
    <property type="entry name" value="Metallo-B-lactamas"/>
</dbReference>
<dbReference type="SMART" id="SM00849">
    <property type="entry name" value="Lactamase_B"/>
    <property type="match status" value="1"/>
</dbReference>
<dbReference type="PANTHER" id="PTHR43546">
    <property type="entry name" value="UPF0173 METAL-DEPENDENT HYDROLASE MJ1163-RELATED"/>
    <property type="match status" value="1"/>
</dbReference>
<feature type="domain" description="Metallo-beta-lactamase" evidence="1">
    <location>
        <begin position="7"/>
        <end position="178"/>
    </location>
</feature>
<dbReference type="Proteomes" id="UP001501074">
    <property type="component" value="Unassembled WGS sequence"/>
</dbReference>
<evidence type="ECO:0000259" key="1">
    <source>
        <dbReference type="SMART" id="SM00849"/>
    </source>
</evidence>
<keyword evidence="3" id="KW-1185">Reference proteome</keyword>
<name>A0ABP7AIC4_9ACTN</name>
<sequence length="217" mass="22855">MKLTKHVHACVVLEDQGTTIVVDPGTFATNARDLLSTADAVLITHDHFDHFDVEAVKDVVAQRPDLPVYAPASVIAQIGAGHLIEATDGLAFSVGPVPVQVFLTGHAKIHPDLTMPDNAAYLIGDSAGGSVFHPGDTYLVPGVAVDTLLVPTSGPWTKLGEAVDFVRAVSPRQAVQIHEAMLSEIGQQSTAHFLSEKGLTRTPFTVVPVGESIEIAG</sequence>
<dbReference type="EMBL" id="BAAAZO010000012">
    <property type="protein sequence ID" value="GAA3633348.1"/>
    <property type="molecule type" value="Genomic_DNA"/>
</dbReference>
<comment type="caution">
    <text evidence="2">The sequence shown here is derived from an EMBL/GenBank/DDBJ whole genome shotgun (WGS) entry which is preliminary data.</text>
</comment>
<dbReference type="Pfam" id="PF13483">
    <property type="entry name" value="Lactamase_B_3"/>
    <property type="match status" value="1"/>
</dbReference>
<dbReference type="InterPro" id="IPR036866">
    <property type="entry name" value="RibonucZ/Hydroxyglut_hydro"/>
</dbReference>
<organism evidence="2 3">
    <name type="scientific">Kineosporia mesophila</name>
    <dbReference type="NCBI Taxonomy" id="566012"/>
    <lineage>
        <taxon>Bacteria</taxon>
        <taxon>Bacillati</taxon>
        <taxon>Actinomycetota</taxon>
        <taxon>Actinomycetes</taxon>
        <taxon>Kineosporiales</taxon>
        <taxon>Kineosporiaceae</taxon>
        <taxon>Kineosporia</taxon>
    </lineage>
</organism>
<dbReference type="Gene3D" id="3.60.15.10">
    <property type="entry name" value="Ribonuclease Z/Hydroxyacylglutathione hydrolase-like"/>
    <property type="match status" value="1"/>
</dbReference>